<dbReference type="SUPFAM" id="SSF57667">
    <property type="entry name" value="beta-beta-alpha zinc fingers"/>
    <property type="match status" value="8"/>
</dbReference>
<feature type="domain" description="C2H2-type" evidence="11">
    <location>
        <begin position="1202"/>
        <end position="1229"/>
    </location>
</feature>
<feature type="domain" description="C2H2-type" evidence="11">
    <location>
        <begin position="466"/>
        <end position="493"/>
    </location>
</feature>
<feature type="domain" description="C2H2-type" evidence="11">
    <location>
        <begin position="346"/>
        <end position="373"/>
    </location>
</feature>
<feature type="domain" description="C2H2-type" evidence="11">
    <location>
        <begin position="1254"/>
        <end position="1276"/>
    </location>
</feature>
<dbReference type="InterPro" id="IPR050636">
    <property type="entry name" value="C2H2-ZF_domain-containing"/>
</dbReference>
<keyword evidence="3" id="KW-0677">Repeat</keyword>
<feature type="compositionally biased region" description="Low complexity" evidence="10">
    <location>
        <begin position="153"/>
        <end position="162"/>
    </location>
</feature>
<feature type="compositionally biased region" description="Basic and acidic residues" evidence="10">
    <location>
        <begin position="21"/>
        <end position="38"/>
    </location>
</feature>
<dbReference type="GeneID" id="101861657"/>
<protein>
    <submittedName>
        <fullName evidence="13">Zinc finger protein Xfin</fullName>
    </submittedName>
</protein>
<feature type="domain" description="C2H2-type" evidence="11">
    <location>
        <begin position="438"/>
        <end position="465"/>
    </location>
</feature>
<dbReference type="Pfam" id="PF00096">
    <property type="entry name" value="zf-C2H2"/>
    <property type="match status" value="7"/>
</dbReference>
<feature type="compositionally biased region" description="Low complexity" evidence="10">
    <location>
        <begin position="272"/>
        <end position="281"/>
    </location>
</feature>
<comment type="subcellular location">
    <subcellularLocation>
        <location evidence="1">Nucleus</location>
    </subcellularLocation>
</comment>
<sequence length="1283" mass="144807">MNRLVDMSLKPINSFGEGAMEESHRDIQNSGKNEKGRNSPDSIQFPVSSLAAKTAERGDGDLGGLPLCYTSLDREGGQKAGQGSKGQMSQCTSRSLSQHSSLSKNETPSTTIDFEDSFKGDSCESRYKLPTHNTQTEPCVSKEDPSSPTVTRSVSESSLVGEGSLGATLANSLKLISTNNLPVAESPVQSRQLPSAPSSPKSETLLIEAPIHSDGDTMLYGETDTCVGKDYPVEHSSPAFQPRRYKTRSATTGEKTVASSKTKGRKRQRGKSPSSTPGSPTNASRDGSATMYQCEECCKMFHRKQTLKQHFITHTDRFPCPYCKVRCKSKGDLKTHIQTHTKEKPYHCDVCNTNYTRESILKKHQTTQTHKKAVMALDKVPKVGRAGTEPRKGTNTAKLSLTGQSEVKLEGVPCEKCERVFSSKAALRKHEKVHSLKFKCKLCRRRCLSSTLLKIHMKRHDKHDSLLCKICSRSFFNHFLLKEHMKSHKTIRMVAFGKSDRKSACGKFGWKEVGQHESPFVKPGGRPPKVAKWSCHMCSKAYINKKSLENHEKVHHCYSCTICEKRYPTLSKLKMHMKLHGKPYKCDVCESPFFDQSEFKEHVEKHHVPHDDLKCKICYKKFESATDLQFHMQNHAPTMLFSGACLDESSIPVHNKNKKFVHSGSAVCKLSDSDCSSDNEEDTDLARKSGKSDNTNAHKLLNDNAFLELFGSVVLELTRPDTNTEEYDSDDELLATIKVIVESDSPDSPCVSDGEEQPHVGDYIIYTQEQILDKHNDQFTLHSEIDAGKTTFVCKLCHCTFKDSLLLQQHFLGHVCECCNNFYPQKEDLRCHREEHRKQLIVRMKDEANCLEPSLKESFSWESSDTGDDEESDGFLSEMENVLDCKSHKTYSTVLQALSHDEIIKANKKTFERYSCIDTSSSIFACTICKRKYARPTTLTRHFKTHVCPFCNQFFEDKADLLEHKYRHRKESSAPTVDVCGEKKKGPASPLVSKVNREFFKKFSFVDSQHNINRCTLCCKNFVRRTVLTRHMKTHICSHCDKFFEDKYDLAKHVVTHRSDMYYSDCDNDDFAEYEEDDERPFAGHSAVADRGKLVSIPSAFSTGLSHFTPAFHTQTAMSEENQTLTFIQIPASEGGEAADPQMYTSTTPGGSTFQIISEPDSNPESFLVAPTNGAAVDPGKIITISQSQIVPDENDDRQRLFECGDCGKRFFKNGHLKSHMLIHSGDKPYACRLCGKSFSRSTTLRKHEKTHMKRCKICDSTFNYKYELDIHMEIHRTYAFYK</sequence>
<dbReference type="PROSITE" id="PS00028">
    <property type="entry name" value="ZINC_FINGER_C2H2_1"/>
    <property type="match status" value="17"/>
</dbReference>
<feature type="region of interest" description="Disordered" evidence="10">
    <location>
        <begin position="231"/>
        <end position="287"/>
    </location>
</feature>
<feature type="domain" description="C2H2-type" evidence="11">
    <location>
        <begin position="1035"/>
        <end position="1062"/>
    </location>
</feature>
<feature type="compositionally biased region" description="Polar residues" evidence="10">
    <location>
        <begin position="184"/>
        <end position="202"/>
    </location>
</feature>
<feature type="domain" description="C2H2-type" evidence="11">
    <location>
        <begin position="584"/>
        <end position="606"/>
    </location>
</feature>
<feature type="domain" description="C2H2-type" evidence="11">
    <location>
        <begin position="1013"/>
        <end position="1035"/>
    </location>
</feature>
<keyword evidence="5" id="KW-0862">Zinc</keyword>
<dbReference type="InterPro" id="IPR013087">
    <property type="entry name" value="Znf_C2H2_type"/>
</dbReference>
<feature type="domain" description="C2H2-type" evidence="11">
    <location>
        <begin position="946"/>
        <end position="973"/>
    </location>
</feature>
<keyword evidence="8" id="KW-0539">Nucleus</keyword>
<feature type="compositionally biased region" description="Polar residues" evidence="10">
    <location>
        <begin position="248"/>
        <end position="261"/>
    </location>
</feature>
<feature type="domain" description="C2H2-type" evidence="11">
    <location>
        <begin position="412"/>
        <end position="435"/>
    </location>
</feature>
<evidence type="ECO:0000256" key="3">
    <source>
        <dbReference type="ARBA" id="ARBA00022737"/>
    </source>
</evidence>
<organism evidence="12 13">
    <name type="scientific">Aplysia californica</name>
    <name type="common">California sea hare</name>
    <dbReference type="NCBI Taxonomy" id="6500"/>
    <lineage>
        <taxon>Eukaryota</taxon>
        <taxon>Metazoa</taxon>
        <taxon>Spiralia</taxon>
        <taxon>Lophotrochozoa</taxon>
        <taxon>Mollusca</taxon>
        <taxon>Gastropoda</taxon>
        <taxon>Heterobranchia</taxon>
        <taxon>Euthyneura</taxon>
        <taxon>Tectipleura</taxon>
        <taxon>Aplysiida</taxon>
        <taxon>Aplysioidea</taxon>
        <taxon>Aplysiidae</taxon>
        <taxon>Aplysia</taxon>
    </lineage>
</organism>
<feature type="domain" description="C2H2-type" evidence="11">
    <location>
        <begin position="292"/>
        <end position="319"/>
    </location>
</feature>
<dbReference type="SMART" id="SM00355">
    <property type="entry name" value="ZnF_C2H2"/>
    <property type="match status" value="19"/>
</dbReference>
<evidence type="ECO:0000256" key="4">
    <source>
        <dbReference type="ARBA" id="ARBA00022771"/>
    </source>
</evidence>
<evidence type="ECO:0000256" key="6">
    <source>
        <dbReference type="ARBA" id="ARBA00023015"/>
    </source>
</evidence>
<dbReference type="InterPro" id="IPR036236">
    <property type="entry name" value="Znf_C2H2_sf"/>
</dbReference>
<evidence type="ECO:0000256" key="7">
    <source>
        <dbReference type="ARBA" id="ARBA00023163"/>
    </source>
</evidence>
<evidence type="ECO:0000313" key="13">
    <source>
        <dbReference type="RefSeq" id="XP_005097474.1"/>
    </source>
</evidence>
<dbReference type="PANTHER" id="PTHR47772:SF4">
    <property type="entry name" value="ZFP64 ZINC FINGER PROTEIN"/>
    <property type="match status" value="1"/>
</dbReference>
<feature type="compositionally biased region" description="Basic and acidic residues" evidence="10">
    <location>
        <begin position="116"/>
        <end position="127"/>
    </location>
</feature>
<feature type="domain" description="C2H2-type" evidence="11">
    <location>
        <begin position="1230"/>
        <end position="1252"/>
    </location>
</feature>
<feature type="region of interest" description="Disordered" evidence="10">
    <location>
        <begin position="1"/>
        <end position="162"/>
    </location>
</feature>
<dbReference type="Pfam" id="PF12874">
    <property type="entry name" value="zf-met"/>
    <property type="match status" value="2"/>
</dbReference>
<keyword evidence="2" id="KW-0479">Metal-binding</keyword>
<evidence type="ECO:0000256" key="8">
    <source>
        <dbReference type="ARBA" id="ARBA00023242"/>
    </source>
</evidence>
<evidence type="ECO:0000259" key="11">
    <source>
        <dbReference type="PROSITE" id="PS50157"/>
    </source>
</evidence>
<feature type="domain" description="C2H2-type" evidence="11">
    <location>
        <begin position="924"/>
        <end position="946"/>
    </location>
</feature>
<feature type="domain" description="C2H2-type" evidence="11">
    <location>
        <begin position="318"/>
        <end position="345"/>
    </location>
</feature>
<feature type="domain" description="C2H2-type" evidence="11">
    <location>
        <begin position="613"/>
        <end position="636"/>
    </location>
</feature>
<keyword evidence="4 9" id="KW-0863">Zinc-finger</keyword>
<evidence type="ECO:0000256" key="9">
    <source>
        <dbReference type="PROSITE-ProRule" id="PRU00042"/>
    </source>
</evidence>
<dbReference type="RefSeq" id="XP_005097474.1">
    <property type="nucleotide sequence ID" value="XM_005097417.3"/>
</dbReference>
<keyword evidence="7" id="KW-0804">Transcription</keyword>
<reference evidence="13" key="1">
    <citation type="submission" date="2025-08" db="UniProtKB">
        <authorList>
            <consortium name="RefSeq"/>
        </authorList>
    </citation>
    <scope>IDENTIFICATION</scope>
</reference>
<accession>A0ABM0JMZ1</accession>
<dbReference type="PANTHER" id="PTHR47772">
    <property type="entry name" value="ZINC FINGER PROTEIN 200"/>
    <property type="match status" value="1"/>
</dbReference>
<feature type="region of interest" description="Disordered" evidence="10">
    <location>
        <begin position="671"/>
        <end position="694"/>
    </location>
</feature>
<evidence type="ECO:0000256" key="1">
    <source>
        <dbReference type="ARBA" id="ARBA00004123"/>
    </source>
</evidence>
<dbReference type="Proteomes" id="UP000694888">
    <property type="component" value="Unplaced"/>
</dbReference>
<evidence type="ECO:0000256" key="10">
    <source>
        <dbReference type="SAM" id="MobiDB-lite"/>
    </source>
</evidence>
<name>A0ABM0JMZ1_APLCA</name>
<dbReference type="PROSITE" id="PS50157">
    <property type="entry name" value="ZINC_FINGER_C2H2_2"/>
    <property type="match status" value="17"/>
</dbReference>
<gene>
    <name evidence="13" type="primary">LOC101861657</name>
</gene>
<feature type="region of interest" description="Disordered" evidence="10">
    <location>
        <begin position="184"/>
        <end position="203"/>
    </location>
</feature>
<evidence type="ECO:0000256" key="5">
    <source>
        <dbReference type="ARBA" id="ARBA00022833"/>
    </source>
</evidence>
<feature type="domain" description="C2H2-type" evidence="11">
    <location>
        <begin position="533"/>
        <end position="555"/>
    </location>
</feature>
<keyword evidence="12" id="KW-1185">Reference proteome</keyword>
<dbReference type="Gene3D" id="3.30.160.60">
    <property type="entry name" value="Classic Zinc Finger"/>
    <property type="match status" value="7"/>
</dbReference>
<evidence type="ECO:0000313" key="12">
    <source>
        <dbReference type="Proteomes" id="UP000694888"/>
    </source>
</evidence>
<feature type="domain" description="C2H2-type" evidence="11">
    <location>
        <begin position="558"/>
        <end position="585"/>
    </location>
</feature>
<evidence type="ECO:0000256" key="2">
    <source>
        <dbReference type="ARBA" id="ARBA00022723"/>
    </source>
</evidence>
<proteinExistence type="predicted"/>
<keyword evidence="6" id="KW-0805">Transcription regulation</keyword>
<feature type="compositionally biased region" description="Low complexity" evidence="10">
    <location>
        <begin position="85"/>
        <end position="103"/>
    </location>
</feature>